<accession>A0A9W4UAV1</accession>
<gene>
    <name evidence="1" type="ORF">PDIGIT_LOCUS5868</name>
</gene>
<evidence type="ECO:0000313" key="2">
    <source>
        <dbReference type="Proteomes" id="UP001152607"/>
    </source>
</evidence>
<reference evidence="1" key="1">
    <citation type="submission" date="2023-01" db="EMBL/GenBank/DDBJ databases">
        <authorList>
            <person name="Van Ghelder C."/>
            <person name="Rancurel C."/>
        </authorList>
    </citation>
    <scope>NUCLEOTIDE SEQUENCE</scope>
    <source>
        <strain evidence="1">CNCM I-4278</strain>
    </source>
</reference>
<dbReference type="AlphaFoldDB" id="A0A9W4UAV1"/>
<evidence type="ECO:0000313" key="1">
    <source>
        <dbReference type="EMBL" id="CAI6332836.1"/>
    </source>
</evidence>
<dbReference type="EMBL" id="CAOQHR010000003">
    <property type="protein sequence ID" value="CAI6332836.1"/>
    <property type="molecule type" value="Genomic_DNA"/>
</dbReference>
<keyword evidence="2" id="KW-1185">Reference proteome</keyword>
<organism evidence="1 2">
    <name type="scientific">Periconia digitata</name>
    <dbReference type="NCBI Taxonomy" id="1303443"/>
    <lineage>
        <taxon>Eukaryota</taxon>
        <taxon>Fungi</taxon>
        <taxon>Dikarya</taxon>
        <taxon>Ascomycota</taxon>
        <taxon>Pezizomycotina</taxon>
        <taxon>Dothideomycetes</taxon>
        <taxon>Pleosporomycetidae</taxon>
        <taxon>Pleosporales</taxon>
        <taxon>Massarineae</taxon>
        <taxon>Periconiaceae</taxon>
        <taxon>Periconia</taxon>
    </lineage>
</organism>
<comment type="caution">
    <text evidence="1">The sequence shown here is derived from an EMBL/GenBank/DDBJ whole genome shotgun (WGS) entry which is preliminary data.</text>
</comment>
<protein>
    <submittedName>
        <fullName evidence="1">Uncharacterized protein</fullName>
    </submittedName>
</protein>
<dbReference type="Proteomes" id="UP001152607">
    <property type="component" value="Unassembled WGS sequence"/>
</dbReference>
<proteinExistence type="predicted"/>
<sequence length="171" mass="19114">MKIGEQEALARPLPCLPNRISGIASTHFLLPNYPTKSPCISPPRSQSIPTKILTINLPKVNLKSFRKPCTNPSPSPLRAQTNKQIQQDAQKSIPISESNPTYLYLFTSLNNLALTTTEKKKEKKNVASPVPSIPSFEKKPLGLSSFHSFHLSSSCFYFPLFFSFLCQLLHK</sequence>
<name>A0A9W4UAV1_9PLEO</name>